<keyword evidence="4" id="KW-0238">DNA-binding</keyword>
<evidence type="ECO:0000259" key="8">
    <source>
        <dbReference type="PROSITE" id="PS51032"/>
    </source>
</evidence>
<dbReference type="Gene3D" id="3.30.730.10">
    <property type="entry name" value="AP2/ERF domain"/>
    <property type="match status" value="1"/>
</dbReference>
<keyword evidence="2" id="KW-0611">Plant defense</keyword>
<reference evidence="9" key="1">
    <citation type="submission" date="2023-04" db="EMBL/GenBank/DDBJ databases">
        <authorList>
            <person name="Vijverberg K."/>
            <person name="Xiong W."/>
            <person name="Schranz E."/>
        </authorList>
    </citation>
    <scope>NUCLEOTIDE SEQUENCE</scope>
</reference>
<dbReference type="Pfam" id="PF00847">
    <property type="entry name" value="AP2"/>
    <property type="match status" value="1"/>
</dbReference>
<comment type="subcellular location">
    <subcellularLocation>
        <location evidence="1">Nucleus</location>
    </subcellularLocation>
</comment>
<dbReference type="GO" id="GO:0009873">
    <property type="term" value="P:ethylene-activated signaling pathway"/>
    <property type="evidence" value="ECO:0007669"/>
    <property type="project" value="InterPro"/>
</dbReference>
<feature type="region of interest" description="Disordered" evidence="7">
    <location>
        <begin position="221"/>
        <end position="247"/>
    </location>
</feature>
<dbReference type="InterPro" id="IPR016177">
    <property type="entry name" value="DNA-bd_dom_sf"/>
</dbReference>
<dbReference type="PANTHER" id="PTHR31190:SF250">
    <property type="entry name" value="TRANSCRIPTION FACTOR AP2-EREBP FAMILY"/>
    <property type="match status" value="1"/>
</dbReference>
<dbReference type="PRINTS" id="PR00367">
    <property type="entry name" value="ETHRSPELEMNT"/>
</dbReference>
<keyword evidence="3" id="KW-0805">Transcription regulation</keyword>
<dbReference type="SUPFAM" id="SSF54171">
    <property type="entry name" value="DNA-binding domain"/>
    <property type="match status" value="1"/>
</dbReference>
<accession>A0AA35V2K9</accession>
<feature type="compositionally biased region" description="Polar residues" evidence="7">
    <location>
        <begin position="232"/>
        <end position="246"/>
    </location>
</feature>
<organism evidence="9 10">
    <name type="scientific">Lactuca saligna</name>
    <name type="common">Willowleaf lettuce</name>
    <dbReference type="NCBI Taxonomy" id="75948"/>
    <lineage>
        <taxon>Eukaryota</taxon>
        <taxon>Viridiplantae</taxon>
        <taxon>Streptophyta</taxon>
        <taxon>Embryophyta</taxon>
        <taxon>Tracheophyta</taxon>
        <taxon>Spermatophyta</taxon>
        <taxon>Magnoliopsida</taxon>
        <taxon>eudicotyledons</taxon>
        <taxon>Gunneridae</taxon>
        <taxon>Pentapetalae</taxon>
        <taxon>asterids</taxon>
        <taxon>campanulids</taxon>
        <taxon>Asterales</taxon>
        <taxon>Asteraceae</taxon>
        <taxon>Cichorioideae</taxon>
        <taxon>Cichorieae</taxon>
        <taxon>Lactucinae</taxon>
        <taxon>Lactuca</taxon>
    </lineage>
</organism>
<feature type="region of interest" description="Disordered" evidence="7">
    <location>
        <begin position="30"/>
        <end position="94"/>
    </location>
</feature>
<dbReference type="CDD" id="cd00018">
    <property type="entry name" value="AP2"/>
    <property type="match status" value="1"/>
</dbReference>
<dbReference type="PANTHER" id="PTHR31190">
    <property type="entry name" value="DNA-BINDING DOMAIN"/>
    <property type="match status" value="1"/>
</dbReference>
<evidence type="ECO:0000256" key="3">
    <source>
        <dbReference type="ARBA" id="ARBA00023015"/>
    </source>
</evidence>
<sequence length="410" mass="45451">METLSSPLHSGYSVFDAIRKHLLDDRDDASEMLPAVTSPSSDQSCFSKENGPESLKKIMEQESGEGEHHTKSENVKKKKKKKTPASNGEDDPVEWTRYRGVRRRPWGKFTAEIRNPERKKARLWLGTFDTPEEAAVAYDKAAFQFRGSRAKVNFPLLLCQNVWKPESSSSSSNADVGKCKNKVVADPPMGTTTSALVHHDDTYTSSTIEPPVSTNIAVEKESRSAKDLVTKPSKSTVHSPTTSASGTEEMCDLDSLWDFQTCTLPPFSPMVAIGDYTSHSSISLSGLEEMTDQYLSCNAETVAMATTSSVAEEVSCDNDSFWNILLQNTIDSPTTISPFGMEDMEIYSSDIGSPIWNLPVPAEDFSSNMIESYTMNMYEGADDGSSQQDPFWDFQMHTIIQDDLLFLDCL</sequence>
<dbReference type="InterPro" id="IPR036955">
    <property type="entry name" value="AP2/ERF_dom_sf"/>
</dbReference>
<name>A0AA35V2K9_LACSI</name>
<dbReference type="FunFam" id="3.30.730.10:FF:000001">
    <property type="entry name" value="Ethylene-responsive transcription factor 2"/>
    <property type="match status" value="1"/>
</dbReference>
<dbReference type="InterPro" id="IPR044808">
    <property type="entry name" value="ERF_plant"/>
</dbReference>
<evidence type="ECO:0000256" key="4">
    <source>
        <dbReference type="ARBA" id="ARBA00023125"/>
    </source>
</evidence>
<feature type="compositionally biased region" description="Basic and acidic residues" evidence="7">
    <location>
        <begin position="50"/>
        <end position="75"/>
    </location>
</feature>
<dbReference type="GO" id="GO:0006952">
    <property type="term" value="P:defense response"/>
    <property type="evidence" value="ECO:0007669"/>
    <property type="project" value="UniProtKB-KW"/>
</dbReference>
<protein>
    <recommendedName>
        <fullName evidence="8">AP2/ERF domain-containing protein</fullName>
    </recommendedName>
</protein>
<evidence type="ECO:0000313" key="10">
    <source>
        <dbReference type="Proteomes" id="UP001177003"/>
    </source>
</evidence>
<dbReference type="GO" id="GO:0003700">
    <property type="term" value="F:DNA-binding transcription factor activity"/>
    <property type="evidence" value="ECO:0007669"/>
    <property type="project" value="InterPro"/>
</dbReference>
<keyword evidence="5" id="KW-0804">Transcription</keyword>
<dbReference type="EMBL" id="OX465086">
    <property type="protein sequence ID" value="CAI9265611.1"/>
    <property type="molecule type" value="Genomic_DNA"/>
</dbReference>
<proteinExistence type="predicted"/>
<evidence type="ECO:0000256" key="7">
    <source>
        <dbReference type="SAM" id="MobiDB-lite"/>
    </source>
</evidence>
<dbReference type="SMART" id="SM00380">
    <property type="entry name" value="AP2"/>
    <property type="match status" value="1"/>
</dbReference>
<dbReference type="Proteomes" id="UP001177003">
    <property type="component" value="Chromosome 0"/>
</dbReference>
<feature type="compositionally biased region" description="Polar residues" evidence="7">
    <location>
        <begin position="37"/>
        <end position="47"/>
    </location>
</feature>
<evidence type="ECO:0000256" key="5">
    <source>
        <dbReference type="ARBA" id="ARBA00023163"/>
    </source>
</evidence>
<evidence type="ECO:0000256" key="6">
    <source>
        <dbReference type="ARBA" id="ARBA00023242"/>
    </source>
</evidence>
<dbReference type="PROSITE" id="PS51032">
    <property type="entry name" value="AP2_ERF"/>
    <property type="match status" value="1"/>
</dbReference>
<feature type="domain" description="AP2/ERF" evidence="8">
    <location>
        <begin position="97"/>
        <end position="155"/>
    </location>
</feature>
<keyword evidence="10" id="KW-1185">Reference proteome</keyword>
<dbReference type="AlphaFoldDB" id="A0AA35V2K9"/>
<gene>
    <name evidence="9" type="ORF">LSALG_LOCUS6207</name>
</gene>
<dbReference type="GO" id="GO:0003677">
    <property type="term" value="F:DNA binding"/>
    <property type="evidence" value="ECO:0007669"/>
    <property type="project" value="UniProtKB-KW"/>
</dbReference>
<evidence type="ECO:0000313" key="9">
    <source>
        <dbReference type="EMBL" id="CAI9265611.1"/>
    </source>
</evidence>
<dbReference type="GO" id="GO:0005634">
    <property type="term" value="C:nucleus"/>
    <property type="evidence" value="ECO:0007669"/>
    <property type="project" value="UniProtKB-SubCell"/>
</dbReference>
<evidence type="ECO:0000256" key="2">
    <source>
        <dbReference type="ARBA" id="ARBA00022821"/>
    </source>
</evidence>
<evidence type="ECO:0000256" key="1">
    <source>
        <dbReference type="ARBA" id="ARBA00004123"/>
    </source>
</evidence>
<dbReference type="InterPro" id="IPR001471">
    <property type="entry name" value="AP2/ERF_dom"/>
</dbReference>
<keyword evidence="6" id="KW-0539">Nucleus</keyword>